<keyword evidence="1" id="KW-0808">Transferase</keyword>
<protein>
    <submittedName>
        <fullName evidence="1">Nicotinate-nucleotide--dimethylbenzimidazole phosphoribosyl transferase</fullName>
    </submittedName>
</protein>
<dbReference type="Proteomes" id="UP000015042">
    <property type="component" value="Chromosome"/>
</dbReference>
<dbReference type="InterPro" id="IPR023195">
    <property type="entry name" value="Nict_dMeBzImd_PRibTrfase_N"/>
</dbReference>
<organism evidence="1 2">
    <name type="scientific">Salmonella bongori N268-08</name>
    <dbReference type="NCBI Taxonomy" id="1197719"/>
    <lineage>
        <taxon>Bacteria</taxon>
        <taxon>Pseudomonadati</taxon>
        <taxon>Pseudomonadota</taxon>
        <taxon>Gammaproteobacteria</taxon>
        <taxon>Enterobacterales</taxon>
        <taxon>Enterobacteriaceae</taxon>
        <taxon>Salmonella</taxon>
    </lineage>
</organism>
<dbReference type="AlphaFoldDB" id="S5MRL9"/>
<dbReference type="KEGG" id="sbz:A464_2181"/>
<reference evidence="1 2" key="1">
    <citation type="submission" date="2013-07" db="EMBL/GenBank/DDBJ databases">
        <title>Genome sequence of Salmonella bongori N268-08 - a rare clinical isolate.</title>
        <authorList>
            <person name="Marti R."/>
            <person name="Hagens S."/>
            <person name="Loessner M.J."/>
            <person name="Klumpp J."/>
        </authorList>
    </citation>
    <scope>NUCLEOTIDE SEQUENCE [LARGE SCALE GENOMIC DNA]</scope>
    <source>
        <strain evidence="1 2">N268-08</strain>
    </source>
</reference>
<dbReference type="EMBL" id="CP006608">
    <property type="protein sequence ID" value="AGR59366.1"/>
    <property type="molecule type" value="Genomic_DNA"/>
</dbReference>
<dbReference type="SUPFAM" id="SSF52733">
    <property type="entry name" value="Nicotinate mononucleotide:5,6-dimethylbenzimidazole phosphoribosyltransferase (CobT)"/>
    <property type="match status" value="1"/>
</dbReference>
<evidence type="ECO:0000313" key="2">
    <source>
        <dbReference type="Proteomes" id="UP000015042"/>
    </source>
</evidence>
<dbReference type="PATRIC" id="fig|1197719.3.peg.2174"/>
<dbReference type="InterPro" id="IPR036087">
    <property type="entry name" value="Nict_dMeBzImd_PRibTrfase_sf"/>
</dbReference>
<dbReference type="GO" id="GO:0008939">
    <property type="term" value="F:nicotinate-nucleotide-dimethylbenzimidazole phosphoribosyltransferase activity"/>
    <property type="evidence" value="ECO:0007669"/>
    <property type="project" value="InterPro"/>
</dbReference>
<gene>
    <name evidence="1" type="ORF">A464_2181</name>
</gene>
<name>S5MRL9_SALBN</name>
<accession>S5MRL9</accession>
<sequence length="60" mass="6170">MAGVMLGAARCGLPVLLGGFLSYSAALAIPIVEAACVIFHNMGELARNNIVLPDMQANAI</sequence>
<evidence type="ECO:0000313" key="1">
    <source>
        <dbReference type="EMBL" id="AGR59366.1"/>
    </source>
</evidence>
<dbReference type="HOGENOM" id="CLU_3011657_0_0_6"/>
<proteinExistence type="predicted"/>
<dbReference type="Gene3D" id="1.10.1610.10">
    <property type="match status" value="1"/>
</dbReference>
<dbReference type="eggNOG" id="COG2038">
    <property type="taxonomic scope" value="Bacteria"/>
</dbReference>